<reference evidence="1 2" key="2">
    <citation type="journal article" date="2016" name="Appl. Microbiol. Biotechnol.">
        <title>Mutations improving production and secretion of extracellular lipase by Burkholderia glumae PG1.</title>
        <authorList>
            <person name="Knapp A."/>
            <person name="Voget S."/>
            <person name="Gao R."/>
            <person name="Zaburannyi N."/>
            <person name="Krysciak D."/>
            <person name="Breuer M."/>
            <person name="Hauer B."/>
            <person name="Streit W.R."/>
            <person name="Muller R."/>
            <person name="Daniel R."/>
            <person name="Jaeger K.E."/>
        </authorList>
    </citation>
    <scope>NUCLEOTIDE SEQUENCE [LARGE SCALE GENOMIC DNA]</scope>
    <source>
        <strain evidence="1 2">PG1</strain>
    </source>
</reference>
<organism evidence="1 2">
    <name type="scientific">Burkholderia plantarii</name>
    <dbReference type="NCBI Taxonomy" id="41899"/>
    <lineage>
        <taxon>Bacteria</taxon>
        <taxon>Pseudomonadati</taxon>
        <taxon>Pseudomonadota</taxon>
        <taxon>Betaproteobacteria</taxon>
        <taxon>Burkholderiales</taxon>
        <taxon>Burkholderiaceae</taxon>
        <taxon>Burkholderia</taxon>
    </lineage>
</organism>
<evidence type="ECO:0000313" key="1">
    <source>
        <dbReference type="EMBL" id="AJK45251.1"/>
    </source>
</evidence>
<dbReference type="Proteomes" id="UP000031838">
    <property type="component" value="Chromosome 1"/>
</dbReference>
<evidence type="ECO:0000313" key="2">
    <source>
        <dbReference type="Proteomes" id="UP000031838"/>
    </source>
</evidence>
<dbReference type="RefSeq" id="WP_042624013.1">
    <property type="nucleotide sequence ID" value="NZ_CP002580.1"/>
</dbReference>
<sequence>MTTFPAAVPIPDALPNPRGGAVLLVEATLAEASTASGEALARALRTGAAALRDAGWLAAQRYALALAAASLATSTDGAPDPVGLPWRDALRDFRWAVARRNLRELACSPVLHAHYRAACASAEPDRARAAREVPFDALALAGRPVPPARLDALPADRLAHLRAVYEAALLIVLREPDAPPAAALDALDACLAALAGRDPYDYWRLARACLRTLRGTAGTELRRWLARGNLQLREQANGARVADVALVRETLALVWRELALYGAGAEDAAEVELLNDYGLTVDWHVAGSQASEMLWEADAARAEADALRDAAAIRQLGVVTVNGHAYEDFLQTADASMTELAGDPATAGTTQAWRASAAAYRVGAAAAALGLGQTALLADAVALGWRRITHGHPPGDGGAALAAGSDALRAALYKIAAGVAPPDLAAAREALGTALEAA</sequence>
<dbReference type="KEGG" id="bgp:BGL_1c07160"/>
<reference evidence="2" key="1">
    <citation type="submission" date="2011-03" db="EMBL/GenBank/DDBJ databases">
        <authorList>
            <person name="Voget S."/>
            <person name="Streit W.R."/>
            <person name="Jaeger K.E."/>
            <person name="Daniel R."/>
        </authorList>
    </citation>
    <scope>NUCLEOTIDE SEQUENCE [LARGE SCALE GENOMIC DNA]</scope>
    <source>
        <strain evidence="2">PG1</strain>
    </source>
</reference>
<dbReference type="EMBL" id="CP002580">
    <property type="protein sequence ID" value="AJK45251.1"/>
    <property type="molecule type" value="Genomic_DNA"/>
</dbReference>
<keyword evidence="2" id="KW-1185">Reference proteome</keyword>
<dbReference type="AlphaFoldDB" id="A0A0B6RZ27"/>
<proteinExistence type="predicted"/>
<accession>A0A0B6RZ27</accession>
<name>A0A0B6RZ27_BURPL</name>
<dbReference type="HOGENOM" id="CLU_051466_0_0_4"/>
<protein>
    <submittedName>
        <fullName evidence="1">Uncharacterized protein</fullName>
    </submittedName>
</protein>
<gene>
    <name evidence="1" type="ORF">BGL_1c07160</name>
</gene>